<dbReference type="InterPro" id="IPR029063">
    <property type="entry name" value="SAM-dependent_MTases_sf"/>
</dbReference>
<dbReference type="SUPFAM" id="SSF53335">
    <property type="entry name" value="S-adenosyl-L-methionine-dependent methyltransferases"/>
    <property type="match status" value="1"/>
</dbReference>
<evidence type="ECO:0000313" key="1">
    <source>
        <dbReference type="EMBL" id="KKL55098.1"/>
    </source>
</evidence>
<organism evidence="1">
    <name type="scientific">marine sediment metagenome</name>
    <dbReference type="NCBI Taxonomy" id="412755"/>
    <lineage>
        <taxon>unclassified sequences</taxon>
        <taxon>metagenomes</taxon>
        <taxon>ecological metagenomes</taxon>
    </lineage>
</organism>
<proteinExistence type="predicted"/>
<gene>
    <name evidence="1" type="ORF">LCGC14_2258790</name>
</gene>
<comment type="caution">
    <text evidence="1">The sequence shown here is derived from an EMBL/GenBank/DDBJ whole genome shotgun (WGS) entry which is preliminary data.</text>
</comment>
<dbReference type="EMBL" id="LAZR01030962">
    <property type="protein sequence ID" value="KKL55098.1"/>
    <property type="molecule type" value="Genomic_DNA"/>
</dbReference>
<name>A0A0F9D096_9ZZZZ</name>
<reference evidence="1" key="1">
    <citation type="journal article" date="2015" name="Nature">
        <title>Complex archaea that bridge the gap between prokaryotes and eukaryotes.</title>
        <authorList>
            <person name="Spang A."/>
            <person name="Saw J.H."/>
            <person name="Jorgensen S.L."/>
            <person name="Zaremba-Niedzwiedzka K."/>
            <person name="Martijn J."/>
            <person name="Lind A.E."/>
            <person name="van Eijk R."/>
            <person name="Schleper C."/>
            <person name="Guy L."/>
            <person name="Ettema T.J."/>
        </authorList>
    </citation>
    <scope>NUCLEOTIDE SEQUENCE</scope>
</reference>
<protein>
    <submittedName>
        <fullName evidence="1">Uncharacterized protein</fullName>
    </submittedName>
</protein>
<feature type="non-terminal residue" evidence="1">
    <location>
        <position position="1"/>
    </location>
</feature>
<dbReference type="AlphaFoldDB" id="A0A0F9D096"/>
<sequence length="184" mass="20798">LFDQEHQLAYDEHGELVQAFINQRAVSIHACNYPRWSGGLTKLFNMPHVRRARRLAAHATDSSTIDIILLHPEAARLVQKGELEYTRQDVLEPIPDQHNLVIAFNVLLKCYFCDAKIRVAVRNVRNCLLDGGFLIAGTEDSDFSVFVKSEGKLLMKYRRGSGSGCDDIIADESQNDDCRVLRPN</sequence>
<accession>A0A0F9D096</accession>